<evidence type="ECO:0000313" key="2">
    <source>
        <dbReference type="Proteomes" id="UP001515500"/>
    </source>
</evidence>
<dbReference type="GeneID" id="120249749"/>
<dbReference type="GO" id="GO:1901601">
    <property type="term" value="P:strigolactone biosynthetic process"/>
    <property type="evidence" value="ECO:0007669"/>
    <property type="project" value="EnsemblPlants"/>
</dbReference>
<dbReference type="GO" id="GO:0005506">
    <property type="term" value="F:iron ion binding"/>
    <property type="evidence" value="ECO:0007669"/>
    <property type="project" value="EnsemblPlants"/>
</dbReference>
<dbReference type="Pfam" id="PF13225">
    <property type="entry name" value="D27-like_C"/>
    <property type="match status" value="1"/>
</dbReference>
<reference evidence="3" key="1">
    <citation type="submission" date="2025-08" db="UniProtKB">
        <authorList>
            <consortium name="RefSeq"/>
        </authorList>
    </citation>
    <scope>IDENTIFICATION</scope>
</reference>
<dbReference type="InterPro" id="IPR025114">
    <property type="entry name" value="D27-like_C"/>
</dbReference>
<dbReference type="RefSeq" id="XP_039114315.1">
    <property type="nucleotide sequence ID" value="XM_039258381.1"/>
</dbReference>
<dbReference type="PANTHER" id="PTHR33591">
    <property type="entry name" value="BETA-CAROTENE ISOMERASE D27"/>
    <property type="match status" value="1"/>
</dbReference>
<evidence type="ECO:0000313" key="3">
    <source>
        <dbReference type="RefSeq" id="XP_039114315.1"/>
    </source>
</evidence>
<dbReference type="GO" id="GO:0016859">
    <property type="term" value="F:cis-trans isomerase activity"/>
    <property type="evidence" value="ECO:0007669"/>
    <property type="project" value="EnsemblPlants"/>
</dbReference>
<proteinExistence type="predicted"/>
<accession>A0AB40AH62</accession>
<dbReference type="GO" id="GO:0010223">
    <property type="term" value="P:secondary shoot formation"/>
    <property type="evidence" value="ECO:0007669"/>
    <property type="project" value="EnsemblPlants"/>
</dbReference>
<dbReference type="Proteomes" id="UP001515500">
    <property type="component" value="Chromosome 19"/>
</dbReference>
<sequence length="282" mass="31649">MYLNSMERSHVLQHGMVMAVPVPVPVPGRRKAVCHGSNFGKCKVMKNKKRVVVSALMTQNQNKISASVTGVSETPICAANMVEYEDNWFNRIAIQHLSQSVQDTTGMRSEKEGYEGLIEASSMVAKNFGSKGQQDLVIQALHKAFPSLLLNMIRGILPPSRFSREYYARFTTVFFSWLIGHCQVKESEFEGRKEHNVVHITKCRFLEGTKCVGMCTNLCKIPSQKFIYESLGMPVNMVPNFEDMSCEMIFGQHPPVDDPALKQICYKGICKAKQMHGVNCSS</sequence>
<protein>
    <submittedName>
        <fullName evidence="3">Beta-carotene isomerase D27, chloroplastic</fullName>
    </submittedName>
</protein>
<dbReference type="PANTHER" id="PTHR33591:SF1">
    <property type="entry name" value="BETA-CAROTENE ISOMERASE D27, CHLOROPLASTIC"/>
    <property type="match status" value="1"/>
</dbReference>
<evidence type="ECO:0000259" key="1">
    <source>
        <dbReference type="Pfam" id="PF13225"/>
    </source>
</evidence>
<name>A0AB40AH62_DIOCR</name>
<dbReference type="AlphaFoldDB" id="A0AB40AH62"/>
<organism evidence="2 3">
    <name type="scientific">Dioscorea cayennensis subsp. rotundata</name>
    <name type="common">White Guinea yam</name>
    <name type="synonym">Dioscorea rotundata</name>
    <dbReference type="NCBI Taxonomy" id="55577"/>
    <lineage>
        <taxon>Eukaryota</taxon>
        <taxon>Viridiplantae</taxon>
        <taxon>Streptophyta</taxon>
        <taxon>Embryophyta</taxon>
        <taxon>Tracheophyta</taxon>
        <taxon>Spermatophyta</taxon>
        <taxon>Magnoliopsida</taxon>
        <taxon>Liliopsida</taxon>
        <taxon>Dioscoreales</taxon>
        <taxon>Dioscoreaceae</taxon>
        <taxon>Dioscorea</taxon>
    </lineage>
</organism>
<keyword evidence="2" id="KW-1185">Reference proteome</keyword>
<dbReference type="InterPro" id="IPR038938">
    <property type="entry name" value="D27-like"/>
</dbReference>
<dbReference type="GO" id="GO:0009507">
    <property type="term" value="C:chloroplast"/>
    <property type="evidence" value="ECO:0007669"/>
    <property type="project" value="EnsemblPlants"/>
</dbReference>
<keyword evidence="3" id="KW-0413">Isomerase</keyword>
<feature type="domain" description="Beta-carotene isomerase D27-like C-terminal" evidence="1">
    <location>
        <begin position="177"/>
        <end position="255"/>
    </location>
</feature>
<gene>
    <name evidence="3" type="primary">LOC120249749</name>
</gene>